<protein>
    <submittedName>
        <fullName evidence="1">Uncharacterized protein</fullName>
    </submittedName>
</protein>
<gene>
    <name evidence="1" type="ORF">A1D17_03665</name>
</gene>
<dbReference type="Proteomes" id="UP000076489">
    <property type="component" value="Unassembled WGS sequence"/>
</dbReference>
<reference evidence="1 2" key="2">
    <citation type="journal article" date="2018" name="Nature">
        <title>Mutant phenotypes for thousands of bacterial genes of unknown function.</title>
        <authorList>
            <person name="Price M.N."/>
            <person name="Wetmore K.M."/>
            <person name="Waters R.J."/>
            <person name="Callaghan M."/>
            <person name="Ray J."/>
            <person name="Liu H."/>
            <person name="Kuehl J.V."/>
            <person name="Melnyk R.A."/>
            <person name="Lamson J.S."/>
            <person name="Suh Y."/>
            <person name="Carlson H.K."/>
            <person name="Esquivel Z."/>
            <person name="Sadeeshkumar H."/>
            <person name="Chakraborty R."/>
            <person name="Zane G.M."/>
            <person name="Rubin B.E."/>
            <person name="Wall J.D."/>
            <person name="Visel A."/>
            <person name="Bristow J."/>
            <person name="Blow M.J."/>
            <person name="Arkin A.P."/>
            <person name="Deutschbauer A.M."/>
        </authorList>
    </citation>
    <scope>NUCLEOTIDE SEQUENCE [LARGE SCALE GENOMIC DNA]</scope>
    <source>
        <strain evidence="1 2">FW300-N1B4</strain>
    </source>
</reference>
<evidence type="ECO:0000313" key="2">
    <source>
        <dbReference type="Proteomes" id="UP000076489"/>
    </source>
</evidence>
<accession>A0A166QPL3</accession>
<reference evidence="2" key="1">
    <citation type="submission" date="2016-03" db="EMBL/GenBank/DDBJ databases">
        <authorList>
            <person name="Ray J."/>
            <person name="Price M."/>
            <person name="Deutschbauer A."/>
        </authorList>
    </citation>
    <scope>NUCLEOTIDE SEQUENCE [LARGE SCALE GENOMIC DNA]</scope>
    <source>
        <strain evidence="2">FW300-N1B4</strain>
    </source>
</reference>
<name>A0A166QPL3_PSEFL</name>
<proteinExistence type="predicted"/>
<sequence>MSKRRDFADFVLLDCEDDGPYQARILTPPSGDGYDLCMLDCGDSACREWRTLEVLNTTDQFVYHVSECVMRDVPAELADK</sequence>
<dbReference type="AlphaFoldDB" id="A0A166QPL3"/>
<evidence type="ECO:0000313" key="1">
    <source>
        <dbReference type="EMBL" id="KZN20649.1"/>
    </source>
</evidence>
<dbReference type="EMBL" id="LUKJ01000002">
    <property type="protein sequence ID" value="KZN20649.1"/>
    <property type="molecule type" value="Genomic_DNA"/>
</dbReference>
<organism evidence="1 2">
    <name type="scientific">Pseudomonas fluorescens</name>
    <dbReference type="NCBI Taxonomy" id="294"/>
    <lineage>
        <taxon>Bacteria</taxon>
        <taxon>Pseudomonadati</taxon>
        <taxon>Pseudomonadota</taxon>
        <taxon>Gammaproteobacteria</taxon>
        <taxon>Pseudomonadales</taxon>
        <taxon>Pseudomonadaceae</taxon>
        <taxon>Pseudomonas</taxon>
    </lineage>
</organism>
<comment type="caution">
    <text evidence="1">The sequence shown here is derived from an EMBL/GenBank/DDBJ whole genome shotgun (WGS) entry which is preliminary data.</text>
</comment>